<keyword evidence="7" id="KW-0998">Cell outer membrane</keyword>
<evidence type="ECO:0000313" key="12">
    <source>
        <dbReference type="Proteomes" id="UP000736328"/>
    </source>
</evidence>
<keyword evidence="2" id="KW-1134">Transmembrane beta strand</keyword>
<accession>A0A933IB20</accession>
<dbReference type="PIRSF" id="PIRSF006076">
    <property type="entry name" value="OM_assembly_OMP85"/>
    <property type="match status" value="1"/>
</dbReference>
<protein>
    <recommendedName>
        <fullName evidence="8">Outer membrane protein assembly factor BamA</fullName>
    </recommendedName>
</protein>
<organism evidence="11 12">
    <name type="scientific">candidate division TA06 bacterium</name>
    <dbReference type="NCBI Taxonomy" id="2250710"/>
    <lineage>
        <taxon>Bacteria</taxon>
        <taxon>Bacteria division TA06</taxon>
    </lineage>
</organism>
<evidence type="ECO:0000256" key="1">
    <source>
        <dbReference type="ARBA" id="ARBA00004370"/>
    </source>
</evidence>
<dbReference type="EMBL" id="JACQXR010000025">
    <property type="protein sequence ID" value="MBI4726009.1"/>
    <property type="molecule type" value="Genomic_DNA"/>
</dbReference>
<dbReference type="AlphaFoldDB" id="A0A933IB20"/>
<sequence length="761" mass="85156">MNQKLFRTACLTIFLLTVSAVSPALALTITGLKVEGNQNVDEATIINASQLAVGDSVDTDGLSSALRKVYALGYFKDVKLHTDSTGMGSDLVFVVAEKPLVERVEFLGNEKISAQDLEDTLTVRSGSMLDKKIISQNAALIRSLYLEKGYSDATVRDTLIESGSKYALRYVIDEGRKVRVKRIVFTGNPSLKSRDIINAMTTKPRGFTLWWKAVPWYRKGAYSQDTLAEDLARVERYCQNYGFIEAKAALDSVSYNDRRDRVTAFINLSEGTKYRVGQLTFDGNEKIATAKLKRALVLKPGQIFSADQADKTLENLYTIYTEEGFIYCRVIPEPSLHNSIILGIDGSVADMKYSILENNPAHVRQVIIAGNTKTRDKVIRRQLKMLPGDLFRRSLVIRSQREVFALGFFEDVQIGSQPADTSGNIDLIFTVKEKQVGQFQVGTTYGATDGLAGFVQIGMPNLFGRGQEINFKTEFSSKKFNLDLGFTEPWLFDTPTSAGIDLYRTTYSYATYDEERIGGGVRLGRPIPWLDYTRGYWQYNLERLDIYNMSSTASAGLTGQTWPRISSSTGLSLVRDSRDRPFNATKGSRTMLNTKFCGGILQGQVDYQKYLAEYRYYHPLFWKLAAMGRARAGMVDGYSNPNTVPISERFFVGGAGEDGIRGYPDRSIRSSYGGRSMLVSNLELRYGINSSIYAMLFLDVGNCWLSAKDARVKAYKGLGAGVRMEIPMIGILGFDWAYGFDRKLLGLQDHWEFHFQIGTTF</sequence>
<evidence type="ECO:0000256" key="5">
    <source>
        <dbReference type="ARBA" id="ARBA00022737"/>
    </source>
</evidence>
<evidence type="ECO:0000256" key="7">
    <source>
        <dbReference type="ARBA" id="ARBA00023237"/>
    </source>
</evidence>
<feature type="signal peptide" evidence="9">
    <location>
        <begin position="1"/>
        <end position="26"/>
    </location>
</feature>
<evidence type="ECO:0000256" key="4">
    <source>
        <dbReference type="ARBA" id="ARBA00022729"/>
    </source>
</evidence>
<dbReference type="PANTHER" id="PTHR12815">
    <property type="entry name" value="SORTING AND ASSEMBLY MACHINERY SAMM50 PROTEIN FAMILY MEMBER"/>
    <property type="match status" value="1"/>
</dbReference>
<keyword evidence="4 9" id="KW-0732">Signal</keyword>
<comment type="caution">
    <text evidence="11">The sequence shown here is derived from an EMBL/GenBank/DDBJ whole genome shotgun (WGS) entry which is preliminary data.</text>
</comment>
<dbReference type="PROSITE" id="PS51779">
    <property type="entry name" value="POTRA"/>
    <property type="match status" value="2"/>
</dbReference>
<keyword evidence="5" id="KW-0677">Repeat</keyword>
<name>A0A933IB20_UNCT6</name>
<proteinExistence type="predicted"/>
<evidence type="ECO:0000256" key="8">
    <source>
        <dbReference type="NCBIfam" id="TIGR03303"/>
    </source>
</evidence>
<dbReference type="InterPro" id="IPR039910">
    <property type="entry name" value="D15-like"/>
</dbReference>
<evidence type="ECO:0000313" key="11">
    <source>
        <dbReference type="EMBL" id="MBI4726009.1"/>
    </source>
</evidence>
<dbReference type="Gene3D" id="2.40.160.50">
    <property type="entry name" value="membrane protein fhac: a member of the omp85/tpsb transporter family"/>
    <property type="match status" value="1"/>
</dbReference>
<dbReference type="GO" id="GO:0071709">
    <property type="term" value="P:membrane assembly"/>
    <property type="evidence" value="ECO:0007669"/>
    <property type="project" value="InterPro"/>
</dbReference>
<dbReference type="InterPro" id="IPR010827">
    <property type="entry name" value="BamA/TamA_POTRA"/>
</dbReference>
<evidence type="ECO:0000256" key="3">
    <source>
        <dbReference type="ARBA" id="ARBA00022692"/>
    </source>
</evidence>
<dbReference type="Proteomes" id="UP000736328">
    <property type="component" value="Unassembled WGS sequence"/>
</dbReference>
<dbReference type="InterPro" id="IPR000184">
    <property type="entry name" value="Bac_surfAg_D15"/>
</dbReference>
<evidence type="ECO:0000256" key="6">
    <source>
        <dbReference type="ARBA" id="ARBA00023136"/>
    </source>
</evidence>
<dbReference type="GO" id="GO:0009279">
    <property type="term" value="C:cell outer membrane"/>
    <property type="evidence" value="ECO:0007669"/>
    <property type="project" value="UniProtKB-UniRule"/>
</dbReference>
<dbReference type="InterPro" id="IPR023707">
    <property type="entry name" value="OM_assembly_BamA"/>
</dbReference>
<dbReference type="Gene3D" id="3.10.20.310">
    <property type="entry name" value="membrane protein fhac"/>
    <property type="match status" value="5"/>
</dbReference>
<feature type="domain" description="POTRA" evidence="10">
    <location>
        <begin position="27"/>
        <end position="98"/>
    </location>
</feature>
<comment type="subcellular location">
    <subcellularLocation>
        <location evidence="1">Membrane</location>
    </subcellularLocation>
</comment>
<dbReference type="Pfam" id="PF07244">
    <property type="entry name" value="POTRA"/>
    <property type="match status" value="5"/>
</dbReference>
<reference evidence="11" key="1">
    <citation type="submission" date="2020-07" db="EMBL/GenBank/DDBJ databases">
        <title>Huge and variable diversity of episymbiotic CPR bacteria and DPANN archaea in groundwater ecosystems.</title>
        <authorList>
            <person name="He C.Y."/>
            <person name="Keren R."/>
            <person name="Whittaker M."/>
            <person name="Farag I.F."/>
            <person name="Doudna J."/>
            <person name="Cate J.H.D."/>
            <person name="Banfield J.F."/>
        </authorList>
    </citation>
    <scope>NUCLEOTIDE SEQUENCE</scope>
    <source>
        <strain evidence="11">NC_groundwater_1520_Pr4_B-0.1um_53_5</strain>
    </source>
</reference>
<dbReference type="Pfam" id="PF01103">
    <property type="entry name" value="Omp85"/>
    <property type="match status" value="1"/>
</dbReference>
<feature type="domain" description="POTRA" evidence="10">
    <location>
        <begin position="361"/>
        <end position="434"/>
    </location>
</feature>
<keyword evidence="6" id="KW-0472">Membrane</keyword>
<dbReference type="PANTHER" id="PTHR12815:SF47">
    <property type="entry name" value="TRANSLOCATION AND ASSEMBLY MODULE SUBUNIT TAMA"/>
    <property type="match status" value="1"/>
</dbReference>
<evidence type="ECO:0000256" key="9">
    <source>
        <dbReference type="SAM" id="SignalP"/>
    </source>
</evidence>
<evidence type="ECO:0000256" key="2">
    <source>
        <dbReference type="ARBA" id="ARBA00022452"/>
    </source>
</evidence>
<gene>
    <name evidence="11" type="primary">bamA</name>
    <name evidence="11" type="ORF">HY768_02085</name>
</gene>
<dbReference type="InterPro" id="IPR034746">
    <property type="entry name" value="POTRA"/>
</dbReference>
<evidence type="ECO:0000259" key="10">
    <source>
        <dbReference type="PROSITE" id="PS51779"/>
    </source>
</evidence>
<dbReference type="NCBIfam" id="TIGR03303">
    <property type="entry name" value="OM_YaeT"/>
    <property type="match status" value="1"/>
</dbReference>
<keyword evidence="3" id="KW-0812">Transmembrane</keyword>
<feature type="chain" id="PRO_5036898797" description="Outer membrane protein assembly factor BamA" evidence="9">
    <location>
        <begin position="27"/>
        <end position="761"/>
    </location>
</feature>